<keyword evidence="2 7" id="KW-0645">Protease</keyword>
<evidence type="ECO:0000256" key="1">
    <source>
        <dbReference type="ARBA" id="ARBA00006040"/>
    </source>
</evidence>
<evidence type="ECO:0000256" key="6">
    <source>
        <dbReference type="ARBA" id="ARBA00023049"/>
    </source>
</evidence>
<comment type="caution">
    <text evidence="9">The sequence shown here is derived from an EMBL/GenBank/DDBJ whole genome shotgun (WGS) entry which is preliminary data.</text>
</comment>
<dbReference type="GO" id="GO:0006508">
    <property type="term" value="P:proteolysis"/>
    <property type="evidence" value="ECO:0007669"/>
    <property type="project" value="UniProtKB-KW"/>
</dbReference>
<reference evidence="9" key="1">
    <citation type="submission" date="2019-04" db="EMBL/GenBank/DDBJ databases">
        <title>Whole genome sequencing of cave bacteria.</title>
        <authorList>
            <person name="Gan H.M."/>
            <person name="Barton H."/>
            <person name="Savka M.A."/>
        </authorList>
    </citation>
    <scope>NUCLEOTIDE SEQUENCE [LARGE SCALE GENOMIC DNA]</scope>
    <source>
        <strain evidence="9">LC387</strain>
    </source>
</reference>
<comment type="similarity">
    <text evidence="1 7">Belongs to the peptidase M3 family.</text>
</comment>
<dbReference type="FunFam" id="3.40.390.10:FF:000009">
    <property type="entry name" value="Oligopeptidase A"/>
    <property type="match status" value="1"/>
</dbReference>
<organism evidence="9 10">
    <name type="scientific">Afipia massiliensis</name>
    <dbReference type="NCBI Taxonomy" id="211460"/>
    <lineage>
        <taxon>Bacteria</taxon>
        <taxon>Pseudomonadati</taxon>
        <taxon>Pseudomonadota</taxon>
        <taxon>Alphaproteobacteria</taxon>
        <taxon>Hyphomicrobiales</taxon>
        <taxon>Nitrobacteraceae</taxon>
        <taxon>Afipia</taxon>
    </lineage>
</organism>
<keyword evidence="4 7" id="KW-0378">Hydrolase</keyword>
<dbReference type="InterPro" id="IPR034005">
    <property type="entry name" value="M3A_DCP"/>
</dbReference>
<evidence type="ECO:0000259" key="8">
    <source>
        <dbReference type="Pfam" id="PF01432"/>
    </source>
</evidence>
<feature type="domain" description="Peptidase M3A/M3B catalytic" evidence="8">
    <location>
        <begin position="243"/>
        <end position="692"/>
    </location>
</feature>
<dbReference type="AlphaFoldDB" id="A0A4U6BK47"/>
<dbReference type="EMBL" id="LBIA02000001">
    <property type="protein sequence ID" value="TKT70549.1"/>
    <property type="molecule type" value="Genomic_DNA"/>
</dbReference>
<dbReference type="PANTHER" id="PTHR43660:SF1">
    <property type="entry name" value="DIPEPTIDYL CARBOXYPEPTIDASE"/>
    <property type="match status" value="1"/>
</dbReference>
<evidence type="ECO:0000256" key="2">
    <source>
        <dbReference type="ARBA" id="ARBA00022670"/>
    </source>
</evidence>
<accession>A0A4U6BK47</accession>
<dbReference type="SUPFAM" id="SSF55486">
    <property type="entry name" value="Metalloproteases ('zincins'), catalytic domain"/>
    <property type="match status" value="1"/>
</dbReference>
<proteinExistence type="inferred from homology"/>
<dbReference type="InterPro" id="IPR001567">
    <property type="entry name" value="Pept_M3A_M3B_dom"/>
</dbReference>
<dbReference type="GO" id="GO:0004222">
    <property type="term" value="F:metalloendopeptidase activity"/>
    <property type="evidence" value="ECO:0007669"/>
    <property type="project" value="InterPro"/>
</dbReference>
<name>A0A4U6BK47_9BRAD</name>
<dbReference type="Gene3D" id="1.10.1370.10">
    <property type="entry name" value="Neurolysin, domain 3"/>
    <property type="match status" value="1"/>
</dbReference>
<dbReference type="OrthoDB" id="9773538at2"/>
<gene>
    <name evidence="9" type="ORF">YH63_003495</name>
</gene>
<dbReference type="GO" id="GO:0004180">
    <property type="term" value="F:carboxypeptidase activity"/>
    <property type="evidence" value="ECO:0007669"/>
    <property type="project" value="TreeGrafter"/>
</dbReference>
<dbReference type="STRING" id="211460.YH63_15400"/>
<dbReference type="InterPro" id="IPR024079">
    <property type="entry name" value="MetalloPept_cat_dom_sf"/>
</dbReference>
<dbReference type="InterPro" id="IPR045090">
    <property type="entry name" value="Pept_M3A_M3B"/>
</dbReference>
<dbReference type="Gene3D" id="3.40.390.10">
    <property type="entry name" value="Collagenase (Catalytic Domain)"/>
    <property type="match status" value="1"/>
</dbReference>
<evidence type="ECO:0000256" key="5">
    <source>
        <dbReference type="ARBA" id="ARBA00022833"/>
    </source>
</evidence>
<evidence type="ECO:0000256" key="4">
    <source>
        <dbReference type="ARBA" id="ARBA00022801"/>
    </source>
</evidence>
<sequence length="700" mass="78424">MSEVPSTAVAASSLQAPGANPLLQAWQTPFETPPFAQIRPEHFLPAFDKAFADHTAEIEAIKANPAEPTFENTVTALERAGKLLSRVSAVFYDLVGAHSNPELLKIESEVALKQARHWNPISMDAALFARIAKLRDKAASLKLTPEQARLLERTWTSFHRSGAGLSEAAKARTAEINERLAHLATSFSHHLLGDEQDWTMELGEGDLAGLPDSFVASARAAAEERGMPSKMVVTLSRSFVEPFLKDSSRRDLREKVFKAFTARGDNQNDNDNSAIILEVLRLREERAKLLGYPSFAAYRLEDSMAKTPEAVRGLLERVWKPARARAMADRDALQGLITEEGGNFKLAAWDWRHYAEKLRQRRANFDDAAIKPYLALDNMIDAAFDVATRLFGVTFSERKDVPVWHPDVRVWEVKDAKGNHKALFYGDYFARPSKRSGAWMTSLRDQQKLDGDVAPLVINVCNFSKGTDGQPSLLSLDDARTLFHEFGHGLHGMLSNVMYPSLSGTSVFTDFVELPSQLYEHWQERPEVLQKFARHYQTGDPLPADLLKRFIAARKFNQGFATVEFVSSALMDLEFHTQPAASITDVRAFEKQELDQIGMPAEIALRHRPQQFGHIFSGDHYASGYYSYMWSEVMDADAFGAFEEAHDIFDPAVAKRLHDDIYSSGGSRDPEDAYIAFRGRKPEPDALLRRRGLLNEPEAA</sequence>
<evidence type="ECO:0000256" key="3">
    <source>
        <dbReference type="ARBA" id="ARBA00022723"/>
    </source>
</evidence>
<keyword evidence="5 7" id="KW-0862">Zinc</keyword>
<dbReference type="PANTHER" id="PTHR43660">
    <property type="entry name" value="DIPEPTIDYL CARBOXYPEPTIDASE"/>
    <property type="match status" value="1"/>
</dbReference>
<comment type="cofactor">
    <cofactor evidence="7">
        <name>Zn(2+)</name>
        <dbReference type="ChEBI" id="CHEBI:29105"/>
    </cofactor>
    <text evidence="7">Binds 1 zinc ion.</text>
</comment>
<evidence type="ECO:0000313" key="10">
    <source>
        <dbReference type="Proteomes" id="UP000034832"/>
    </source>
</evidence>
<dbReference type="RefSeq" id="WP_046828806.1">
    <property type="nucleotide sequence ID" value="NZ_LBIA02000001.1"/>
</dbReference>
<evidence type="ECO:0000256" key="7">
    <source>
        <dbReference type="RuleBase" id="RU003435"/>
    </source>
</evidence>
<dbReference type="Gene3D" id="1.10.1370.40">
    <property type="match status" value="1"/>
</dbReference>
<dbReference type="Pfam" id="PF01432">
    <property type="entry name" value="Peptidase_M3"/>
    <property type="match status" value="1"/>
</dbReference>
<keyword evidence="6 7" id="KW-0482">Metalloprotease</keyword>
<dbReference type="GO" id="GO:0005829">
    <property type="term" value="C:cytosol"/>
    <property type="evidence" value="ECO:0007669"/>
    <property type="project" value="TreeGrafter"/>
</dbReference>
<dbReference type="GO" id="GO:0046872">
    <property type="term" value="F:metal ion binding"/>
    <property type="evidence" value="ECO:0007669"/>
    <property type="project" value="UniProtKB-UniRule"/>
</dbReference>
<dbReference type="CDD" id="cd06456">
    <property type="entry name" value="M3A_DCP"/>
    <property type="match status" value="1"/>
</dbReference>
<dbReference type="InterPro" id="IPR024077">
    <property type="entry name" value="Neurolysin/TOP_dom2"/>
</dbReference>
<evidence type="ECO:0000313" key="9">
    <source>
        <dbReference type="EMBL" id="TKT70549.1"/>
    </source>
</evidence>
<protein>
    <submittedName>
        <fullName evidence="9">M3 family metallopeptidase</fullName>
    </submittedName>
</protein>
<dbReference type="Proteomes" id="UP000034832">
    <property type="component" value="Unassembled WGS sequence"/>
</dbReference>
<keyword evidence="10" id="KW-1185">Reference proteome</keyword>
<keyword evidence="3 7" id="KW-0479">Metal-binding</keyword>